<reference evidence="2" key="2">
    <citation type="journal article" date="2021" name="PeerJ">
        <title>Extensive microbial diversity within the chicken gut microbiome revealed by metagenomics and culture.</title>
        <authorList>
            <person name="Gilroy R."/>
            <person name="Ravi A."/>
            <person name="Getino M."/>
            <person name="Pursley I."/>
            <person name="Horton D.L."/>
            <person name="Alikhan N.F."/>
            <person name="Baker D."/>
            <person name="Gharbi K."/>
            <person name="Hall N."/>
            <person name="Watson M."/>
            <person name="Adriaenssens E.M."/>
            <person name="Foster-Nyarko E."/>
            <person name="Jarju S."/>
            <person name="Secka A."/>
            <person name="Antonio M."/>
            <person name="Oren A."/>
            <person name="Chaudhuri R.R."/>
            <person name="La Ragione R."/>
            <person name="Hildebrand F."/>
            <person name="Pallen M.J."/>
        </authorList>
    </citation>
    <scope>NUCLEOTIDE SEQUENCE</scope>
    <source>
        <strain evidence="2">13766</strain>
    </source>
</reference>
<organism evidence="2 3">
    <name type="scientific">Candidatus Alectryocaccomicrobium excrementavium</name>
    <dbReference type="NCBI Taxonomy" id="2840668"/>
    <lineage>
        <taxon>Bacteria</taxon>
        <taxon>Bacillati</taxon>
        <taxon>Bacillota</taxon>
        <taxon>Clostridia</taxon>
        <taxon>Candidatus Alectryocaccomicrobium</taxon>
    </lineage>
</organism>
<dbReference type="PANTHER" id="PTHR18964:SF149">
    <property type="entry name" value="BIFUNCTIONAL UDP-N-ACETYLGLUCOSAMINE 2-EPIMERASE_N-ACETYLMANNOSAMINE KINASE"/>
    <property type="match status" value="1"/>
</dbReference>
<dbReference type="SUPFAM" id="SSF53067">
    <property type="entry name" value="Actin-like ATPase domain"/>
    <property type="match status" value="1"/>
</dbReference>
<sequence length="300" mass="31464">MKPLYWGLDIGGTKCALVTGTEDCQVLSRCAVATADFASWQSLLEALLAQAPQEAPVAIGVSCGGPLDSRNGRILSPPNLPGWDDVPIVEWLEKRLGAPAFLQNDANACALAEWRFGAGKGCENMVFLTFGTGFGAGLILDGRLYSGTNDMAGEVGHVRAEADGPVGYGKAGSYEGFCSGGGIRQLSGGFTAKEVVERAEAGDAAMQAVLHQSAQRLGACLAMLIDLLNPEKIVIGSIYARAESWFRETALRVIEEEALIYPRQVCSIVPAALGDAIGDVAALTVGIYGMGGREKHASEL</sequence>
<protein>
    <submittedName>
        <fullName evidence="2">ROK family protein</fullName>
    </submittedName>
</protein>
<dbReference type="InterPro" id="IPR043129">
    <property type="entry name" value="ATPase_NBD"/>
</dbReference>
<dbReference type="CDD" id="cd23763">
    <property type="entry name" value="ASKHA_ATPase_ROK"/>
    <property type="match status" value="1"/>
</dbReference>
<proteinExistence type="inferred from homology"/>
<dbReference type="AlphaFoldDB" id="A0A9D1G1P2"/>
<evidence type="ECO:0000313" key="3">
    <source>
        <dbReference type="Proteomes" id="UP000824140"/>
    </source>
</evidence>
<dbReference type="Pfam" id="PF00480">
    <property type="entry name" value="ROK"/>
    <property type="match status" value="1"/>
</dbReference>
<dbReference type="Proteomes" id="UP000824140">
    <property type="component" value="Unassembled WGS sequence"/>
</dbReference>
<dbReference type="EMBL" id="DVJN01000153">
    <property type="protein sequence ID" value="HIS92850.1"/>
    <property type="molecule type" value="Genomic_DNA"/>
</dbReference>
<name>A0A9D1G1P2_9FIRM</name>
<evidence type="ECO:0000313" key="2">
    <source>
        <dbReference type="EMBL" id="HIS92850.1"/>
    </source>
</evidence>
<dbReference type="Gene3D" id="3.30.420.40">
    <property type="match status" value="2"/>
</dbReference>
<dbReference type="InterPro" id="IPR000600">
    <property type="entry name" value="ROK"/>
</dbReference>
<comment type="similarity">
    <text evidence="1">Belongs to the ROK (NagC/XylR) family.</text>
</comment>
<evidence type="ECO:0000256" key="1">
    <source>
        <dbReference type="ARBA" id="ARBA00006479"/>
    </source>
</evidence>
<dbReference type="PANTHER" id="PTHR18964">
    <property type="entry name" value="ROK (REPRESSOR, ORF, KINASE) FAMILY"/>
    <property type="match status" value="1"/>
</dbReference>
<gene>
    <name evidence="2" type="ORF">IAA84_07555</name>
</gene>
<reference evidence="2" key="1">
    <citation type="submission" date="2020-10" db="EMBL/GenBank/DDBJ databases">
        <authorList>
            <person name="Gilroy R."/>
        </authorList>
    </citation>
    <scope>NUCLEOTIDE SEQUENCE</scope>
    <source>
        <strain evidence="2">13766</strain>
    </source>
</reference>
<accession>A0A9D1G1P2</accession>
<comment type="caution">
    <text evidence="2">The sequence shown here is derived from an EMBL/GenBank/DDBJ whole genome shotgun (WGS) entry which is preliminary data.</text>
</comment>